<protein>
    <submittedName>
        <fullName evidence="2">Uncharacterized protein</fullName>
    </submittedName>
</protein>
<dbReference type="EMBL" id="LIAE01010492">
    <property type="protein sequence ID" value="PAV59902.1"/>
    <property type="molecule type" value="Genomic_DNA"/>
</dbReference>
<evidence type="ECO:0000313" key="3">
    <source>
        <dbReference type="Proteomes" id="UP000218231"/>
    </source>
</evidence>
<accession>A0A2A2JEF1</accession>
<name>A0A2A2JEF1_9BILA</name>
<organism evidence="2 3">
    <name type="scientific">Diploscapter pachys</name>
    <dbReference type="NCBI Taxonomy" id="2018661"/>
    <lineage>
        <taxon>Eukaryota</taxon>
        <taxon>Metazoa</taxon>
        <taxon>Ecdysozoa</taxon>
        <taxon>Nematoda</taxon>
        <taxon>Chromadorea</taxon>
        <taxon>Rhabditida</taxon>
        <taxon>Rhabditina</taxon>
        <taxon>Rhabditomorpha</taxon>
        <taxon>Rhabditoidea</taxon>
        <taxon>Rhabditidae</taxon>
        <taxon>Diploscapter</taxon>
    </lineage>
</organism>
<proteinExistence type="predicted"/>
<evidence type="ECO:0000313" key="2">
    <source>
        <dbReference type="EMBL" id="PAV59902.1"/>
    </source>
</evidence>
<keyword evidence="3" id="KW-1185">Reference proteome</keyword>
<gene>
    <name evidence="2" type="ORF">WR25_12502</name>
</gene>
<reference evidence="2 3" key="1">
    <citation type="journal article" date="2017" name="Curr. Biol.">
        <title>Genome architecture and evolution of a unichromosomal asexual nematode.</title>
        <authorList>
            <person name="Fradin H."/>
            <person name="Zegar C."/>
            <person name="Gutwein M."/>
            <person name="Lucas J."/>
            <person name="Kovtun M."/>
            <person name="Corcoran D."/>
            <person name="Baugh L.R."/>
            <person name="Kiontke K."/>
            <person name="Gunsalus K."/>
            <person name="Fitch D.H."/>
            <person name="Piano F."/>
        </authorList>
    </citation>
    <scope>NUCLEOTIDE SEQUENCE [LARGE SCALE GENOMIC DNA]</scope>
    <source>
        <strain evidence="2">PF1309</strain>
    </source>
</reference>
<feature type="region of interest" description="Disordered" evidence="1">
    <location>
        <begin position="1"/>
        <end position="25"/>
    </location>
</feature>
<sequence>MVADATSQSRGGSHSQTPTAVVLPQQDVGHHQREIVLDIYLTRSEDSRDELGRSVAATHFAEILLGIFDQLKVVRL</sequence>
<dbReference type="AlphaFoldDB" id="A0A2A2JEF1"/>
<dbReference type="Proteomes" id="UP000218231">
    <property type="component" value="Unassembled WGS sequence"/>
</dbReference>
<evidence type="ECO:0000256" key="1">
    <source>
        <dbReference type="SAM" id="MobiDB-lite"/>
    </source>
</evidence>
<comment type="caution">
    <text evidence="2">The sequence shown here is derived from an EMBL/GenBank/DDBJ whole genome shotgun (WGS) entry which is preliminary data.</text>
</comment>
<feature type="compositionally biased region" description="Polar residues" evidence="1">
    <location>
        <begin position="1"/>
        <end position="19"/>
    </location>
</feature>